<dbReference type="InterPro" id="IPR036412">
    <property type="entry name" value="HAD-like_sf"/>
</dbReference>
<dbReference type="Proteomes" id="UP000646244">
    <property type="component" value="Unassembled WGS sequence"/>
</dbReference>
<dbReference type="InterPro" id="IPR051806">
    <property type="entry name" value="HAD-like_SPP"/>
</dbReference>
<dbReference type="SFLD" id="SFLDG01129">
    <property type="entry name" value="C1.5:_HAD__Beta-PGM__Phosphata"/>
    <property type="match status" value="1"/>
</dbReference>
<dbReference type="PANTHER" id="PTHR43481:SF4">
    <property type="entry name" value="GLYCEROL-1-PHOSPHATE PHOSPHOHYDROLASE 1-RELATED"/>
    <property type="match status" value="1"/>
</dbReference>
<dbReference type="SUPFAM" id="SSF56784">
    <property type="entry name" value="HAD-like"/>
    <property type="match status" value="1"/>
</dbReference>
<protein>
    <submittedName>
        <fullName evidence="1">Phosphatase</fullName>
    </submittedName>
</protein>
<sequence length="214" mass="22387">MHFSADALLFDSDETLVHSVRTVVPAWTRWVESYGLTPEDVLRVGFHGRPAAAIAGDLLPAGQVPEALRRLEDAEVAAASGVTPVPGAVELLASLPSDRWAVVTSGTRRVAMARLTRAGITPECLIAVEDAPEHKPHPAPFLVAAERLGVDPARCIVVEDAPVGLEAARAAGMATIALTTTHLEEELKADAVAADLTAVTVRITETGGLEVVVG</sequence>
<evidence type="ECO:0000313" key="2">
    <source>
        <dbReference type="Proteomes" id="UP000646244"/>
    </source>
</evidence>
<dbReference type="RefSeq" id="WP_190108587.1">
    <property type="nucleotide sequence ID" value="NZ_BMVB01000003.1"/>
</dbReference>
<proteinExistence type="predicted"/>
<dbReference type="PANTHER" id="PTHR43481">
    <property type="entry name" value="FRUCTOSE-1-PHOSPHATE PHOSPHATASE"/>
    <property type="match status" value="1"/>
</dbReference>
<organism evidence="1 2">
    <name type="scientific">Streptomyces cinnamoneus</name>
    <name type="common">Streptoverticillium cinnamoneum</name>
    <dbReference type="NCBI Taxonomy" id="53446"/>
    <lineage>
        <taxon>Bacteria</taxon>
        <taxon>Bacillati</taxon>
        <taxon>Actinomycetota</taxon>
        <taxon>Actinomycetes</taxon>
        <taxon>Kitasatosporales</taxon>
        <taxon>Streptomycetaceae</taxon>
        <taxon>Streptomyces</taxon>
        <taxon>Streptomyces cinnamoneus group</taxon>
    </lineage>
</organism>
<dbReference type="SFLD" id="SFLDS00003">
    <property type="entry name" value="Haloacid_Dehalogenase"/>
    <property type="match status" value="1"/>
</dbReference>
<name>A0A918TD11_STRCJ</name>
<comment type="caution">
    <text evidence="1">The sequence shown here is derived from an EMBL/GenBank/DDBJ whole genome shotgun (WGS) entry which is preliminary data.</text>
</comment>
<dbReference type="EMBL" id="BMVB01000003">
    <property type="protein sequence ID" value="GHC39803.1"/>
    <property type="molecule type" value="Genomic_DNA"/>
</dbReference>
<reference evidence="1" key="2">
    <citation type="submission" date="2020-09" db="EMBL/GenBank/DDBJ databases">
        <authorList>
            <person name="Sun Q."/>
            <person name="Ohkuma M."/>
        </authorList>
    </citation>
    <scope>NUCLEOTIDE SEQUENCE</scope>
    <source>
        <strain evidence="1">JCM 4633</strain>
    </source>
</reference>
<dbReference type="NCBIfam" id="TIGR01549">
    <property type="entry name" value="HAD-SF-IA-v1"/>
    <property type="match status" value="1"/>
</dbReference>
<dbReference type="InterPro" id="IPR006439">
    <property type="entry name" value="HAD-SF_hydro_IA"/>
</dbReference>
<dbReference type="InterPro" id="IPR023198">
    <property type="entry name" value="PGP-like_dom2"/>
</dbReference>
<accession>A0A918TD11</accession>
<gene>
    <name evidence="1" type="ORF">GCM10010507_12200</name>
</gene>
<dbReference type="GO" id="GO:0050308">
    <property type="term" value="F:sugar-phosphatase activity"/>
    <property type="evidence" value="ECO:0007669"/>
    <property type="project" value="TreeGrafter"/>
</dbReference>
<dbReference type="Pfam" id="PF00702">
    <property type="entry name" value="Hydrolase"/>
    <property type="match status" value="1"/>
</dbReference>
<reference evidence="1" key="1">
    <citation type="journal article" date="2014" name="Int. J. Syst. Evol. Microbiol.">
        <title>Complete genome sequence of Corynebacterium casei LMG S-19264T (=DSM 44701T), isolated from a smear-ripened cheese.</title>
        <authorList>
            <consortium name="US DOE Joint Genome Institute (JGI-PGF)"/>
            <person name="Walter F."/>
            <person name="Albersmeier A."/>
            <person name="Kalinowski J."/>
            <person name="Ruckert C."/>
        </authorList>
    </citation>
    <scope>NUCLEOTIDE SEQUENCE</scope>
    <source>
        <strain evidence="1">JCM 4633</strain>
    </source>
</reference>
<evidence type="ECO:0000313" key="1">
    <source>
        <dbReference type="EMBL" id="GHC39803.1"/>
    </source>
</evidence>
<dbReference type="Gene3D" id="3.40.50.1000">
    <property type="entry name" value="HAD superfamily/HAD-like"/>
    <property type="match status" value="1"/>
</dbReference>
<dbReference type="Gene3D" id="1.10.150.240">
    <property type="entry name" value="Putative phosphatase, domain 2"/>
    <property type="match status" value="1"/>
</dbReference>
<dbReference type="AlphaFoldDB" id="A0A918TD11"/>
<dbReference type="InterPro" id="IPR023214">
    <property type="entry name" value="HAD_sf"/>
</dbReference>
<dbReference type="NCBIfam" id="TIGR01509">
    <property type="entry name" value="HAD-SF-IA-v3"/>
    <property type="match status" value="1"/>
</dbReference>